<keyword evidence="1" id="KW-0646">Protease inhibitor</keyword>
<comment type="caution">
    <text evidence="4">The sequence shown here is derived from an EMBL/GenBank/DDBJ whole genome shotgun (WGS) entry which is preliminary data.</text>
</comment>
<dbReference type="CDD" id="cd00042">
    <property type="entry name" value="CY"/>
    <property type="match status" value="1"/>
</dbReference>
<accession>A0AA88QBK4</accession>
<dbReference type="PANTHER" id="PTHR47373:SF1">
    <property type="entry name" value="CYSTEINE PROTEINASE INHIBITOR 2"/>
    <property type="match status" value="1"/>
</dbReference>
<dbReference type="Gene3D" id="3.10.450.10">
    <property type="match status" value="1"/>
</dbReference>
<evidence type="ECO:0000259" key="3">
    <source>
        <dbReference type="Pfam" id="PF16845"/>
    </source>
</evidence>
<proteinExistence type="predicted"/>
<dbReference type="Proteomes" id="UP001187471">
    <property type="component" value="Unassembled WGS sequence"/>
</dbReference>
<dbReference type="InterPro" id="IPR046350">
    <property type="entry name" value="Cystatin_sf"/>
</dbReference>
<keyword evidence="2" id="KW-0789">Thiol protease inhibitor</keyword>
<protein>
    <recommendedName>
        <fullName evidence="3">Cystatin domain-containing protein</fullName>
    </recommendedName>
</protein>
<dbReference type="Pfam" id="PF16845">
    <property type="entry name" value="SQAPI"/>
    <property type="match status" value="1"/>
</dbReference>
<dbReference type="SUPFAM" id="SSF54403">
    <property type="entry name" value="Cystatin/monellin"/>
    <property type="match status" value="1"/>
</dbReference>
<dbReference type="InterPro" id="IPR000010">
    <property type="entry name" value="Cystatin_dom"/>
</dbReference>
<organism evidence="4 5">
    <name type="scientific">Escallonia rubra</name>
    <dbReference type="NCBI Taxonomy" id="112253"/>
    <lineage>
        <taxon>Eukaryota</taxon>
        <taxon>Viridiplantae</taxon>
        <taxon>Streptophyta</taxon>
        <taxon>Embryophyta</taxon>
        <taxon>Tracheophyta</taxon>
        <taxon>Spermatophyta</taxon>
        <taxon>Magnoliopsida</taxon>
        <taxon>eudicotyledons</taxon>
        <taxon>Gunneridae</taxon>
        <taxon>Pentapetalae</taxon>
        <taxon>asterids</taxon>
        <taxon>campanulids</taxon>
        <taxon>Escalloniales</taxon>
        <taxon>Escalloniaceae</taxon>
        <taxon>Escallonia</taxon>
    </lineage>
</organism>
<name>A0AA88QBK4_9ASTE</name>
<gene>
    <name evidence="4" type="ORF">RJ640_004845</name>
</gene>
<dbReference type="AlphaFoldDB" id="A0AA88QBK4"/>
<evidence type="ECO:0000256" key="1">
    <source>
        <dbReference type="ARBA" id="ARBA00022690"/>
    </source>
</evidence>
<evidence type="ECO:0000313" key="5">
    <source>
        <dbReference type="Proteomes" id="UP001187471"/>
    </source>
</evidence>
<evidence type="ECO:0000313" key="4">
    <source>
        <dbReference type="EMBL" id="KAK2967279.1"/>
    </source>
</evidence>
<reference evidence="4" key="1">
    <citation type="submission" date="2022-12" db="EMBL/GenBank/DDBJ databases">
        <title>Draft genome assemblies for two species of Escallonia (Escalloniales).</title>
        <authorList>
            <person name="Chanderbali A."/>
            <person name="Dervinis C."/>
            <person name="Anghel I."/>
            <person name="Soltis D."/>
            <person name="Soltis P."/>
            <person name="Zapata F."/>
        </authorList>
    </citation>
    <scope>NUCLEOTIDE SEQUENCE</scope>
    <source>
        <strain evidence="4">UCBG92.1500</strain>
        <tissue evidence="4">Leaf</tissue>
    </source>
</reference>
<sequence length="91" mass="9973">MERIGDEDPLPTGVNREIQELGRKRNGGYGLKFTEVVEAETHVVSGIKYDLKSSAATPTGSPKICEAVVVVVKSWLHSKQLLHFLPSPTTK</sequence>
<feature type="domain" description="Cystatin" evidence="3">
    <location>
        <begin position="29"/>
        <end position="84"/>
    </location>
</feature>
<keyword evidence="5" id="KW-1185">Reference proteome</keyword>
<dbReference type="GO" id="GO:0004869">
    <property type="term" value="F:cysteine-type endopeptidase inhibitor activity"/>
    <property type="evidence" value="ECO:0007669"/>
    <property type="project" value="UniProtKB-KW"/>
</dbReference>
<evidence type="ECO:0000256" key="2">
    <source>
        <dbReference type="ARBA" id="ARBA00022704"/>
    </source>
</evidence>
<dbReference type="PANTHER" id="PTHR47373">
    <property type="entry name" value="CYSTEINE PROTEINASE INHIBITOR 2"/>
    <property type="match status" value="1"/>
</dbReference>
<dbReference type="EMBL" id="JAVXUO010003037">
    <property type="protein sequence ID" value="KAK2967279.1"/>
    <property type="molecule type" value="Genomic_DNA"/>
</dbReference>